<name>A0A832J8L1_9GAMM</name>
<comment type="caution">
    <text evidence="3">The sequence shown here is derived from an EMBL/GenBank/DDBJ whole genome shotgun (WGS) entry which is preliminary data.</text>
</comment>
<gene>
    <name evidence="3" type="primary">pepA</name>
    <name evidence="3" type="ORF">ENJ65_02595</name>
</gene>
<organism evidence="3">
    <name type="scientific">Candidatus Tenderia electrophaga</name>
    <dbReference type="NCBI Taxonomy" id="1748243"/>
    <lineage>
        <taxon>Bacteria</taxon>
        <taxon>Pseudomonadati</taxon>
        <taxon>Pseudomonadota</taxon>
        <taxon>Gammaproteobacteria</taxon>
        <taxon>Candidatus Tenderiales</taxon>
        <taxon>Candidatus Tenderiaceae</taxon>
        <taxon>Candidatus Tenderia</taxon>
    </lineage>
</organism>
<dbReference type="Proteomes" id="UP000885832">
    <property type="component" value="Unassembled WGS sequence"/>
</dbReference>
<evidence type="ECO:0000256" key="2">
    <source>
        <dbReference type="SAM" id="SignalP"/>
    </source>
</evidence>
<evidence type="ECO:0000313" key="3">
    <source>
        <dbReference type="EMBL" id="HHJ80502.1"/>
    </source>
</evidence>
<sequence length="265" mass="26802">MKKILIGSLLAAGMLSGQAMAFQTTATYGAPANETVGSFDTYDFGTGALAIQPTGVDGSGNVLINGAFQSFVTDHELSTLPSNKTVPSNVETSGGYEITVIGNFTAVVDPSTNKFTVTSGGFSLYLDSFGDYDFTGTGTGFDDGTLLMEGTVFAGSGFYDPTSPGGGFGYASVLANITQTASGVYSPVPPGGVASFLLTGANIPGKATGVDGIPDPNNNLPAFLVGADGQLIFVPIPAAAFLLGPVLLGGLGLQRRRGKVDQLAA</sequence>
<evidence type="ECO:0000256" key="1">
    <source>
        <dbReference type="SAM" id="Phobius"/>
    </source>
</evidence>
<reference evidence="3" key="1">
    <citation type="journal article" date="2020" name="mSystems">
        <title>Genome- and Community-Level Interaction Insights into Carbon Utilization and Element Cycling Functions of Hydrothermarchaeota in Hydrothermal Sediment.</title>
        <authorList>
            <person name="Zhou Z."/>
            <person name="Liu Y."/>
            <person name="Xu W."/>
            <person name="Pan J."/>
            <person name="Luo Z.H."/>
            <person name="Li M."/>
        </authorList>
    </citation>
    <scope>NUCLEOTIDE SEQUENCE [LARGE SCALE GENOMIC DNA]</scope>
    <source>
        <strain evidence="3">HyVt-505</strain>
    </source>
</reference>
<dbReference type="AlphaFoldDB" id="A0A832J8L1"/>
<keyword evidence="1" id="KW-0472">Membrane</keyword>
<accession>A0A832J8L1</accession>
<keyword evidence="1" id="KW-1133">Transmembrane helix</keyword>
<dbReference type="NCBIfam" id="NF033554">
    <property type="entry name" value="floc_PepA"/>
    <property type="match status" value="1"/>
</dbReference>
<keyword evidence="2" id="KW-0732">Signal</keyword>
<feature type="signal peptide" evidence="2">
    <location>
        <begin position="1"/>
        <end position="21"/>
    </location>
</feature>
<dbReference type="EMBL" id="DRNF01000165">
    <property type="protein sequence ID" value="HHJ80502.1"/>
    <property type="molecule type" value="Genomic_DNA"/>
</dbReference>
<feature type="chain" id="PRO_5032719159" evidence="2">
    <location>
        <begin position="22"/>
        <end position="265"/>
    </location>
</feature>
<protein>
    <submittedName>
        <fullName evidence="3">Flocculation-associated PEP-CTERM protein PepA</fullName>
    </submittedName>
</protein>
<proteinExistence type="predicted"/>
<keyword evidence="1" id="KW-0812">Transmembrane</keyword>
<feature type="transmembrane region" description="Helical" evidence="1">
    <location>
        <begin position="231"/>
        <end position="253"/>
    </location>
</feature>